<sequence length="160" mass="18331">MSFSRPEYVALSARLCSSNVDEDTTFKLCLQLQQKTVVLRLSSAITSLQPLQDIREQAHPYSVSFHKEQFENGSKERSPPHNLRQKPGQYICCQNHKLIADIENDIMDPVMQCTTLPSHSEFLVNSKHVSSSKEIHTYLLDVLIRDLILNRWQSAPASEY</sequence>
<comment type="caution">
    <text evidence="1">The sequence shown here is derived from an EMBL/GenBank/DDBJ whole genome shotgun (WGS) entry which is preliminary data.</text>
</comment>
<keyword evidence="2" id="KW-1185">Reference proteome</keyword>
<accession>A0ABQ5D8P4</accession>
<name>A0ABQ5D8P4_9ASTR</name>
<evidence type="ECO:0000313" key="1">
    <source>
        <dbReference type="EMBL" id="GJT34678.1"/>
    </source>
</evidence>
<reference evidence="1" key="2">
    <citation type="submission" date="2022-01" db="EMBL/GenBank/DDBJ databases">
        <authorList>
            <person name="Yamashiro T."/>
            <person name="Shiraishi A."/>
            <person name="Satake H."/>
            <person name="Nakayama K."/>
        </authorList>
    </citation>
    <scope>NUCLEOTIDE SEQUENCE</scope>
</reference>
<proteinExistence type="predicted"/>
<organism evidence="1 2">
    <name type="scientific">Tanacetum coccineum</name>
    <dbReference type="NCBI Taxonomy" id="301880"/>
    <lineage>
        <taxon>Eukaryota</taxon>
        <taxon>Viridiplantae</taxon>
        <taxon>Streptophyta</taxon>
        <taxon>Embryophyta</taxon>
        <taxon>Tracheophyta</taxon>
        <taxon>Spermatophyta</taxon>
        <taxon>Magnoliopsida</taxon>
        <taxon>eudicotyledons</taxon>
        <taxon>Gunneridae</taxon>
        <taxon>Pentapetalae</taxon>
        <taxon>asterids</taxon>
        <taxon>campanulids</taxon>
        <taxon>Asterales</taxon>
        <taxon>Asteraceae</taxon>
        <taxon>Asteroideae</taxon>
        <taxon>Anthemideae</taxon>
        <taxon>Anthemidinae</taxon>
        <taxon>Tanacetum</taxon>
    </lineage>
</organism>
<dbReference type="Proteomes" id="UP001151760">
    <property type="component" value="Unassembled WGS sequence"/>
</dbReference>
<evidence type="ECO:0000313" key="2">
    <source>
        <dbReference type="Proteomes" id="UP001151760"/>
    </source>
</evidence>
<protein>
    <submittedName>
        <fullName evidence="1">Uncharacterized protein</fullName>
    </submittedName>
</protein>
<reference evidence="1" key="1">
    <citation type="journal article" date="2022" name="Int. J. Mol. Sci.">
        <title>Draft Genome of Tanacetum Coccineum: Genomic Comparison of Closely Related Tanacetum-Family Plants.</title>
        <authorList>
            <person name="Yamashiro T."/>
            <person name="Shiraishi A."/>
            <person name="Nakayama K."/>
            <person name="Satake H."/>
        </authorList>
    </citation>
    <scope>NUCLEOTIDE SEQUENCE</scope>
</reference>
<gene>
    <name evidence="1" type="ORF">Tco_0925097</name>
</gene>
<dbReference type="EMBL" id="BQNB010014986">
    <property type="protein sequence ID" value="GJT34678.1"/>
    <property type="molecule type" value="Genomic_DNA"/>
</dbReference>